<gene>
    <name evidence="1" type="ORF">UFOVP28_50</name>
</gene>
<accession>A0A6J5KKP2</accession>
<name>A0A6J5KKP2_9CAUD</name>
<proteinExistence type="predicted"/>
<evidence type="ECO:0000313" key="1">
    <source>
        <dbReference type="EMBL" id="CAB4122818.1"/>
    </source>
</evidence>
<organism evidence="1">
    <name type="scientific">uncultured Caudovirales phage</name>
    <dbReference type="NCBI Taxonomy" id="2100421"/>
    <lineage>
        <taxon>Viruses</taxon>
        <taxon>Duplodnaviria</taxon>
        <taxon>Heunggongvirae</taxon>
        <taxon>Uroviricota</taxon>
        <taxon>Caudoviricetes</taxon>
        <taxon>Peduoviridae</taxon>
        <taxon>Maltschvirus</taxon>
        <taxon>Maltschvirus maltsch</taxon>
    </lineage>
</organism>
<protein>
    <submittedName>
        <fullName evidence="1">Uncharacterized protein</fullName>
    </submittedName>
</protein>
<dbReference type="EMBL" id="LR796165">
    <property type="protein sequence ID" value="CAB4122818.1"/>
    <property type="molecule type" value="Genomic_DNA"/>
</dbReference>
<reference evidence="1" key="1">
    <citation type="submission" date="2020-04" db="EMBL/GenBank/DDBJ databases">
        <authorList>
            <person name="Chiriac C."/>
            <person name="Salcher M."/>
            <person name="Ghai R."/>
            <person name="Kavagutti S V."/>
        </authorList>
    </citation>
    <scope>NUCLEOTIDE SEQUENCE</scope>
</reference>
<sequence length="621" mass="61798">MIPDSGSAVNTWGTLINSSFITLIDTAVAGYQSIALADADYTLSVSNGSTDQSRTAVLAFTGAITANRNIICPAVSKKYTIVNNCTGAFSLVVKTLAGSGITVPNGTTMSVWCDGTNYYPGVSYSSILTVGTFAVSGNTALGGNLSIGGTISSSGALSVGNTVVSNIGTAIGSFAVGATPSVILDTSTPSTVTINRAAFTNIVSTGAWTHTGALGATTISTTAVGSVFTNDIRINGAVATSRQINFQTGLLNRWSITTNNTGEGGSNAGSDLYIGAIADNGSTFIGSALFITRATMAASFGGALTATGVISAPAGFSGALTGNVTGNVAGALTGNVTGNVTGATTGAHNGSVGATTPSTGVFTTLSASGATAFTGTVTVATLAGAVIGGPLRNLSGSQPSSGTTTSTWSADAVMMEDGSGNVIKGASLSAVPDLSVNGAVNRLDTGTVAASTWYYVWAISNGTLVGFLYSLSSTAPTMPGGYTYKALVGVVRTNGSAQVVPFNQKGKSWQYVAAIQAILGSTASTWNLVSTANYVPAAISNRVRGFVVTPMSGAAAVAPNSSYSTSINSSVNPPPAGMTTGSAAGSQNTTFDFVLETTGFYYMSGSGAPAGAYVLGFEITY</sequence>